<gene>
    <name evidence="2" type="ORF">NF557_14205</name>
</gene>
<keyword evidence="1" id="KW-0812">Transmembrane</keyword>
<keyword evidence="1" id="KW-1133">Transmembrane helix</keyword>
<name>A0ABY4YG46_9MICO</name>
<reference evidence="2" key="1">
    <citation type="submission" date="2022-06" db="EMBL/GenBank/DDBJ databases">
        <title>Ornithinimicrobium JY.X270.</title>
        <authorList>
            <person name="Huang Y."/>
        </authorList>
    </citation>
    <scope>NUCLEOTIDE SEQUENCE</scope>
    <source>
        <strain evidence="2">JY.X270</strain>
    </source>
</reference>
<protein>
    <submittedName>
        <fullName evidence="2">DUF4307 domain-containing protein</fullName>
    </submittedName>
</protein>
<evidence type="ECO:0000256" key="1">
    <source>
        <dbReference type="SAM" id="Phobius"/>
    </source>
</evidence>
<evidence type="ECO:0000313" key="2">
    <source>
        <dbReference type="EMBL" id="USQ75748.1"/>
    </source>
</evidence>
<sequence length="123" mass="13432">MSTTTTTSTSNTKWWVVGGIGVTVMVVLAVWFGMSATVGKVHWYNTGFEVVSDEQVDVRFDLRRDPTRAVECDLHALDDKHARVGTGSVVVAPGEESPSRHVEPLRTVARATTGYVDTCSYVD</sequence>
<dbReference type="InterPro" id="IPR025443">
    <property type="entry name" value="DUF4307"/>
</dbReference>
<dbReference type="RefSeq" id="WP_252620197.1">
    <property type="nucleotide sequence ID" value="NZ_CP099490.1"/>
</dbReference>
<dbReference type="Pfam" id="PF14155">
    <property type="entry name" value="DUF4307"/>
    <property type="match status" value="1"/>
</dbReference>
<accession>A0ABY4YG46</accession>
<keyword evidence="1" id="KW-0472">Membrane</keyword>
<keyword evidence="3" id="KW-1185">Reference proteome</keyword>
<organism evidence="2 3">
    <name type="scientific">Ornithinimicrobium cryptoxanthini</name>
    <dbReference type="NCBI Taxonomy" id="2934161"/>
    <lineage>
        <taxon>Bacteria</taxon>
        <taxon>Bacillati</taxon>
        <taxon>Actinomycetota</taxon>
        <taxon>Actinomycetes</taxon>
        <taxon>Micrococcales</taxon>
        <taxon>Ornithinimicrobiaceae</taxon>
        <taxon>Ornithinimicrobium</taxon>
    </lineage>
</organism>
<proteinExistence type="predicted"/>
<feature type="transmembrane region" description="Helical" evidence="1">
    <location>
        <begin position="14"/>
        <end position="34"/>
    </location>
</feature>
<dbReference type="Proteomes" id="UP001056535">
    <property type="component" value="Chromosome"/>
</dbReference>
<dbReference type="EMBL" id="CP099490">
    <property type="protein sequence ID" value="USQ75748.1"/>
    <property type="molecule type" value="Genomic_DNA"/>
</dbReference>
<evidence type="ECO:0000313" key="3">
    <source>
        <dbReference type="Proteomes" id="UP001056535"/>
    </source>
</evidence>